<dbReference type="SUPFAM" id="SSF51004">
    <property type="entry name" value="C-terminal (heme d1) domain of cytochrome cd1-nitrite reductase"/>
    <property type="match status" value="1"/>
</dbReference>
<feature type="compositionally biased region" description="Low complexity" evidence="2">
    <location>
        <begin position="63"/>
        <end position="81"/>
    </location>
</feature>
<dbReference type="Pfam" id="PF10282">
    <property type="entry name" value="Lactonase"/>
    <property type="match status" value="1"/>
</dbReference>
<name>A0A516PYJ9_9ACTN</name>
<dbReference type="AlphaFoldDB" id="A0A516PYJ9"/>
<dbReference type="InterPro" id="IPR011048">
    <property type="entry name" value="Haem_d1_sf"/>
</dbReference>
<reference evidence="3 4" key="1">
    <citation type="submission" date="2019-07" db="EMBL/GenBank/DDBJ databases">
        <title>Microlunatus dokdonensis sp. nov. isolated from the rhizospheric soil of the wild plant Elymus tsukushiensis.</title>
        <authorList>
            <person name="Ghim S.-Y."/>
            <person name="Hwang Y.-J."/>
            <person name="Son J.-S."/>
            <person name="Shin J.-H."/>
        </authorList>
    </citation>
    <scope>NUCLEOTIDE SEQUENCE [LARGE SCALE GENOMIC DNA]</scope>
    <source>
        <strain evidence="3 4">KUDC0627</strain>
    </source>
</reference>
<dbReference type="OrthoDB" id="9790815at2"/>
<dbReference type="InterPro" id="IPR050282">
    <property type="entry name" value="Cycloisomerase_2"/>
</dbReference>
<dbReference type="InterPro" id="IPR019405">
    <property type="entry name" value="Lactonase_7-beta_prop"/>
</dbReference>
<accession>A0A516PYJ9</accession>
<comment type="similarity">
    <text evidence="1">Belongs to the cycloisomerase 2 family.</text>
</comment>
<organism evidence="3 4">
    <name type="scientific">Microlunatus elymi</name>
    <dbReference type="NCBI Taxonomy" id="2596828"/>
    <lineage>
        <taxon>Bacteria</taxon>
        <taxon>Bacillati</taxon>
        <taxon>Actinomycetota</taxon>
        <taxon>Actinomycetes</taxon>
        <taxon>Propionibacteriales</taxon>
        <taxon>Propionibacteriaceae</taxon>
        <taxon>Microlunatus</taxon>
    </lineage>
</organism>
<evidence type="ECO:0000313" key="3">
    <source>
        <dbReference type="EMBL" id="QDP96247.1"/>
    </source>
</evidence>
<dbReference type="Proteomes" id="UP000319263">
    <property type="component" value="Chromosome"/>
</dbReference>
<dbReference type="KEGG" id="mik:FOE78_10365"/>
<dbReference type="PANTHER" id="PTHR30344">
    <property type="entry name" value="6-PHOSPHOGLUCONOLACTONASE-RELATED"/>
    <property type="match status" value="1"/>
</dbReference>
<dbReference type="InterPro" id="IPR015943">
    <property type="entry name" value="WD40/YVTN_repeat-like_dom_sf"/>
</dbReference>
<feature type="region of interest" description="Disordered" evidence="2">
    <location>
        <begin position="1"/>
        <end position="103"/>
    </location>
</feature>
<keyword evidence="4" id="KW-1185">Reference proteome</keyword>
<dbReference type="EMBL" id="CP041692">
    <property type="protein sequence ID" value="QDP96247.1"/>
    <property type="molecule type" value="Genomic_DNA"/>
</dbReference>
<protein>
    <submittedName>
        <fullName evidence="3">Lactonase family protein</fullName>
    </submittedName>
</protein>
<sequence>MSLVVGQHRDVAVRQLRPRLDLGHSSTLAPPRLPGKSPHREQDVPAAVRAHGVRDIQVPMTESSGAAAQDVADQSDQNPAVPEVPEPAPSDETASDETPVAFDPPERIFVGGYTEEMGGSATGLTAYDGAPDDGVPAQLAALGLGSPSYVIKHPDEPWLFVVHERTPGQVSAVRYDDNGLHLINTVASDGDGGCHLAFDHSGNFVVVAHYTSGSIASFKIEDNGALSERIGLLEFEGSGPDPERQDAAHAHQVVSVGQALLVPDLGTDSVHLVLIDDEGNLSPAGDSIALPAGSGPRHLVLSGQHLVVACELSATLWVSALDAEVGAEGVTVPASTKQTDERIYPSGIAVLGDQVVVANRGADTVSVFTLDASGTPHPLVEIDCGGRWPRDVAVDGEQLWIANQESNNVTVIRPARVSNKPEDWQTVLQLPTPSPACVVPTR</sequence>
<evidence type="ECO:0000313" key="4">
    <source>
        <dbReference type="Proteomes" id="UP000319263"/>
    </source>
</evidence>
<dbReference type="PANTHER" id="PTHR30344:SF1">
    <property type="entry name" value="6-PHOSPHOGLUCONOLACTONASE"/>
    <property type="match status" value="1"/>
</dbReference>
<evidence type="ECO:0000256" key="2">
    <source>
        <dbReference type="SAM" id="MobiDB-lite"/>
    </source>
</evidence>
<gene>
    <name evidence="3" type="ORF">FOE78_10365</name>
</gene>
<feature type="compositionally biased region" description="Basic and acidic residues" evidence="2">
    <location>
        <begin position="7"/>
        <end position="22"/>
    </location>
</feature>
<proteinExistence type="inferred from homology"/>
<dbReference type="GO" id="GO:0017057">
    <property type="term" value="F:6-phosphogluconolactonase activity"/>
    <property type="evidence" value="ECO:0007669"/>
    <property type="project" value="TreeGrafter"/>
</dbReference>
<evidence type="ECO:0000256" key="1">
    <source>
        <dbReference type="ARBA" id="ARBA00005564"/>
    </source>
</evidence>
<dbReference type="Gene3D" id="2.130.10.10">
    <property type="entry name" value="YVTN repeat-like/Quinoprotein amine dehydrogenase"/>
    <property type="match status" value="1"/>
</dbReference>